<organism evidence="1 2">
    <name type="scientific">Pelosinus propionicus DSM 13327</name>
    <dbReference type="NCBI Taxonomy" id="1123291"/>
    <lineage>
        <taxon>Bacteria</taxon>
        <taxon>Bacillati</taxon>
        <taxon>Bacillota</taxon>
        <taxon>Negativicutes</taxon>
        <taxon>Selenomonadales</taxon>
        <taxon>Sporomusaceae</taxon>
        <taxon>Pelosinus</taxon>
    </lineage>
</organism>
<dbReference type="STRING" id="1123291.SAMN04490355_104031"/>
<reference evidence="2" key="1">
    <citation type="submission" date="2016-10" db="EMBL/GenBank/DDBJ databases">
        <authorList>
            <person name="Varghese N."/>
            <person name="Submissions S."/>
        </authorList>
    </citation>
    <scope>NUCLEOTIDE SEQUENCE [LARGE SCALE GENOMIC DNA]</scope>
    <source>
        <strain evidence="2">DSM 13327</strain>
    </source>
</reference>
<sequence>MSKQKQYQLELDKWNELFSLTTPETQKAASGLIAKAAYVHSLCWELEQAIIVSGAIKIHPENPTMQRAIPALKEYSRMTDNYANIVNKLNGLRVGNVIEEDDELGEYE</sequence>
<dbReference type="OrthoDB" id="2615336at2"/>
<keyword evidence="2" id="KW-1185">Reference proteome</keyword>
<proteinExistence type="predicted"/>
<name>A0A1I4N1V8_9FIRM</name>
<evidence type="ECO:0000313" key="1">
    <source>
        <dbReference type="EMBL" id="SFM09306.1"/>
    </source>
</evidence>
<evidence type="ECO:0000313" key="2">
    <source>
        <dbReference type="Proteomes" id="UP000199520"/>
    </source>
</evidence>
<gene>
    <name evidence="1" type="ORF">SAMN04490355_104031</name>
</gene>
<protein>
    <recommendedName>
        <fullName evidence="3">Phage terminase, small subunit</fullName>
    </recommendedName>
</protein>
<evidence type="ECO:0008006" key="3">
    <source>
        <dbReference type="Google" id="ProtNLM"/>
    </source>
</evidence>
<accession>A0A1I4N1V8</accession>
<dbReference type="EMBL" id="FOTS01000040">
    <property type="protein sequence ID" value="SFM09306.1"/>
    <property type="molecule type" value="Genomic_DNA"/>
</dbReference>
<dbReference type="Proteomes" id="UP000199520">
    <property type="component" value="Unassembled WGS sequence"/>
</dbReference>
<dbReference type="AlphaFoldDB" id="A0A1I4N1V8"/>
<dbReference type="RefSeq" id="WP_090940817.1">
    <property type="nucleotide sequence ID" value="NZ_FOTS01000040.1"/>
</dbReference>